<evidence type="ECO:0000256" key="5">
    <source>
        <dbReference type="SAM" id="SignalP"/>
    </source>
</evidence>
<dbReference type="Proteomes" id="UP000000715">
    <property type="component" value="Unplaced"/>
</dbReference>
<feature type="coiled-coil region" evidence="2">
    <location>
        <begin position="76"/>
        <end position="144"/>
    </location>
</feature>
<dbReference type="OrthoDB" id="9809654at2759"/>
<feature type="coiled-coil region" evidence="2">
    <location>
        <begin position="214"/>
        <end position="283"/>
    </location>
</feature>
<sequence>MMVQRLLFWLLVFPYPSSPNPNLVLSLPDHFCVGPDVIEVLWKLLIITACLGACAFLIYLWRTILAVKPRQYEVTLDQIKRKIVELKKENKYLDTNIASWEEKIREAKQESHRKRAHKVSLAEINECKENIKHLEIINKNLKDTLHLKQALSEIVRARDIQTMDGVQDELDDEVPRALRCENQKLKEKEKFLEDRYSAPSFRKIAKEAEFNLLMKKVDMMVEFTEQQKRTAEEKLEETIHDLNETRNELSSAKHNLKATKEEMEKYRQQVEDMQHQLSEAEFTFQSQMAVQERNAVANWMRAQDWERRRVQQSRENAYLKHRLRMMEGEMLPVGPTRYRPMPGRPEFQKPLWQAPRPVPRMNSHTGPQKGPEMPTVGTGVGVLPHSPGPLRMPYHVRQNIPGFPPPPPPPHWGTWGPQPHLVPPPHGLPFHSEARGAPRDNSSAVPKKVPEENQANHFVN</sequence>
<keyword evidence="4" id="KW-0812">Transmembrane</keyword>
<keyword evidence="6" id="KW-1185">Reference proteome</keyword>
<keyword evidence="1 2" id="KW-0175">Coiled coil</keyword>
<reference evidence="7" key="1">
    <citation type="submission" date="2025-08" db="UniProtKB">
        <authorList>
            <consortium name="RefSeq"/>
        </authorList>
    </citation>
    <scope>IDENTIFICATION</scope>
    <source>
        <tissue evidence="7">Brain</tissue>
    </source>
</reference>
<feature type="signal peptide" evidence="5">
    <location>
        <begin position="1"/>
        <end position="19"/>
    </location>
</feature>
<dbReference type="RefSeq" id="XP_044927843.1">
    <property type="nucleotide sequence ID" value="XM_045071908.1"/>
</dbReference>
<dbReference type="AlphaFoldDB" id="A0A8U0RPS0"/>
<organism evidence="6 7">
    <name type="scientific">Mustela putorius furo</name>
    <name type="common">European domestic ferret</name>
    <name type="synonym">Mustela furo</name>
    <dbReference type="NCBI Taxonomy" id="9669"/>
    <lineage>
        <taxon>Eukaryota</taxon>
        <taxon>Metazoa</taxon>
        <taxon>Chordata</taxon>
        <taxon>Craniata</taxon>
        <taxon>Vertebrata</taxon>
        <taxon>Euteleostomi</taxon>
        <taxon>Mammalia</taxon>
        <taxon>Eutheria</taxon>
        <taxon>Laurasiatheria</taxon>
        <taxon>Carnivora</taxon>
        <taxon>Caniformia</taxon>
        <taxon>Musteloidea</taxon>
        <taxon>Mustelidae</taxon>
        <taxon>Mustelinae</taxon>
        <taxon>Mustela</taxon>
    </lineage>
</organism>
<feature type="region of interest" description="Disordered" evidence="3">
    <location>
        <begin position="404"/>
        <end position="460"/>
    </location>
</feature>
<evidence type="ECO:0000256" key="4">
    <source>
        <dbReference type="SAM" id="Phobius"/>
    </source>
</evidence>
<accession>A0A8U0RPS0</accession>
<evidence type="ECO:0000256" key="2">
    <source>
        <dbReference type="SAM" id="Coils"/>
    </source>
</evidence>
<evidence type="ECO:0000256" key="3">
    <source>
        <dbReference type="SAM" id="MobiDB-lite"/>
    </source>
</evidence>
<dbReference type="PANTHER" id="PTHR23158:SF54">
    <property type="entry name" value="TRANSPORT AND GOLGI ORGANIZATION PROTEIN 1 HOMOLOG"/>
    <property type="match status" value="1"/>
</dbReference>
<evidence type="ECO:0000313" key="6">
    <source>
        <dbReference type="Proteomes" id="UP000000715"/>
    </source>
</evidence>
<dbReference type="GO" id="GO:0070971">
    <property type="term" value="C:endoplasmic reticulum exit site"/>
    <property type="evidence" value="ECO:0007669"/>
    <property type="project" value="TreeGrafter"/>
</dbReference>
<name>A0A8U0RPS0_MUSPF</name>
<dbReference type="GO" id="GO:0035459">
    <property type="term" value="P:vesicle cargo loading"/>
    <property type="evidence" value="ECO:0007669"/>
    <property type="project" value="TreeGrafter"/>
</dbReference>
<keyword evidence="4" id="KW-0472">Membrane</keyword>
<feature type="chain" id="PRO_5035766735" evidence="5">
    <location>
        <begin position="20"/>
        <end position="460"/>
    </location>
</feature>
<proteinExistence type="predicted"/>
<dbReference type="GeneID" id="123389698"/>
<dbReference type="PANTHER" id="PTHR23158">
    <property type="entry name" value="MELANOMA INHIBITORY ACTIVITY-RELATED"/>
    <property type="match status" value="1"/>
</dbReference>
<evidence type="ECO:0000256" key="1">
    <source>
        <dbReference type="ARBA" id="ARBA00023054"/>
    </source>
</evidence>
<dbReference type="GO" id="GO:0006888">
    <property type="term" value="P:endoplasmic reticulum to Golgi vesicle-mediated transport"/>
    <property type="evidence" value="ECO:0007669"/>
    <property type="project" value="TreeGrafter"/>
</dbReference>
<keyword evidence="5" id="KW-0732">Signal</keyword>
<gene>
    <name evidence="7" type="primary">LOC123389698</name>
</gene>
<dbReference type="GO" id="GO:0005789">
    <property type="term" value="C:endoplasmic reticulum membrane"/>
    <property type="evidence" value="ECO:0007669"/>
    <property type="project" value="TreeGrafter"/>
</dbReference>
<dbReference type="InterPro" id="IPR051500">
    <property type="entry name" value="cTAGE_MIA/OTOR"/>
</dbReference>
<dbReference type="GO" id="GO:0009306">
    <property type="term" value="P:protein secretion"/>
    <property type="evidence" value="ECO:0007669"/>
    <property type="project" value="TreeGrafter"/>
</dbReference>
<keyword evidence="4" id="KW-1133">Transmembrane helix</keyword>
<feature type="transmembrane region" description="Helical" evidence="4">
    <location>
        <begin position="42"/>
        <end position="61"/>
    </location>
</feature>
<evidence type="ECO:0000313" key="7">
    <source>
        <dbReference type="RefSeq" id="XP_044927843.1"/>
    </source>
</evidence>
<protein>
    <submittedName>
        <fullName evidence="7">Transport and Golgi organization protein 1 homolog isoform X1</fullName>
    </submittedName>
</protein>